<keyword evidence="3" id="KW-0805">Transcription regulation</keyword>
<dbReference type="SMART" id="SM00380">
    <property type="entry name" value="AP2"/>
    <property type="match status" value="1"/>
</dbReference>
<evidence type="ECO:0000313" key="13">
    <source>
        <dbReference type="Proteomes" id="UP001604277"/>
    </source>
</evidence>
<feature type="domain" description="AP2/ERF" evidence="11">
    <location>
        <begin position="20"/>
        <end position="77"/>
    </location>
</feature>
<dbReference type="InterPro" id="IPR001471">
    <property type="entry name" value="AP2/ERF_dom"/>
</dbReference>
<evidence type="ECO:0000256" key="6">
    <source>
        <dbReference type="ARBA" id="ARBA00023159"/>
    </source>
</evidence>
<keyword evidence="13" id="KW-1185">Reference proteome</keyword>
<evidence type="ECO:0000256" key="4">
    <source>
        <dbReference type="ARBA" id="ARBA00023016"/>
    </source>
</evidence>
<accession>A0ABD1R6Q3</accession>
<evidence type="ECO:0000256" key="1">
    <source>
        <dbReference type="ARBA" id="ARBA00004123"/>
    </source>
</evidence>
<keyword evidence="6" id="KW-0010">Activator</keyword>
<dbReference type="PRINTS" id="PR00367">
    <property type="entry name" value="ETHRSPELEMNT"/>
</dbReference>
<dbReference type="SUPFAM" id="SSF54171">
    <property type="entry name" value="DNA-binding domain"/>
    <property type="match status" value="1"/>
</dbReference>
<evidence type="ECO:0000256" key="7">
    <source>
        <dbReference type="ARBA" id="ARBA00023163"/>
    </source>
</evidence>
<dbReference type="GO" id="GO:0003677">
    <property type="term" value="F:DNA binding"/>
    <property type="evidence" value="ECO:0007669"/>
    <property type="project" value="UniProtKB-KW"/>
</dbReference>
<dbReference type="InterPro" id="IPR016177">
    <property type="entry name" value="DNA-bd_dom_sf"/>
</dbReference>
<evidence type="ECO:0000256" key="9">
    <source>
        <dbReference type="ARBA" id="ARBA00024343"/>
    </source>
</evidence>
<proteinExistence type="inferred from homology"/>
<keyword evidence="5" id="KW-0238">DNA-binding</keyword>
<comment type="subcellular location">
    <subcellularLocation>
        <location evidence="1">Nucleus</location>
    </subcellularLocation>
</comment>
<evidence type="ECO:0000256" key="2">
    <source>
        <dbReference type="ARBA" id="ARBA00022821"/>
    </source>
</evidence>
<dbReference type="GO" id="GO:0006952">
    <property type="term" value="P:defense response"/>
    <property type="evidence" value="ECO:0007669"/>
    <property type="project" value="UniProtKB-KW"/>
</dbReference>
<reference evidence="13" key="1">
    <citation type="submission" date="2024-07" db="EMBL/GenBank/DDBJ databases">
        <title>Two chromosome-level genome assemblies of Korean endemic species Abeliophyllum distichum and Forsythia ovata (Oleaceae).</title>
        <authorList>
            <person name="Jang H."/>
        </authorList>
    </citation>
    <scope>NUCLEOTIDE SEQUENCE [LARGE SCALE GENOMIC DNA]</scope>
</reference>
<organism evidence="12 13">
    <name type="scientific">Forsythia ovata</name>
    <dbReference type="NCBI Taxonomy" id="205694"/>
    <lineage>
        <taxon>Eukaryota</taxon>
        <taxon>Viridiplantae</taxon>
        <taxon>Streptophyta</taxon>
        <taxon>Embryophyta</taxon>
        <taxon>Tracheophyta</taxon>
        <taxon>Spermatophyta</taxon>
        <taxon>Magnoliopsida</taxon>
        <taxon>eudicotyledons</taxon>
        <taxon>Gunneridae</taxon>
        <taxon>Pentapetalae</taxon>
        <taxon>asterids</taxon>
        <taxon>lamiids</taxon>
        <taxon>Lamiales</taxon>
        <taxon>Oleaceae</taxon>
        <taxon>Forsythieae</taxon>
        <taxon>Forsythia</taxon>
    </lineage>
</organism>
<evidence type="ECO:0000256" key="3">
    <source>
        <dbReference type="ARBA" id="ARBA00023015"/>
    </source>
</evidence>
<dbReference type="InterPro" id="IPR036955">
    <property type="entry name" value="AP2/ERF_dom_sf"/>
</dbReference>
<dbReference type="PROSITE" id="PS51032">
    <property type="entry name" value="AP2_ERF"/>
    <property type="match status" value="1"/>
</dbReference>
<keyword evidence="7" id="KW-0804">Transcription</keyword>
<keyword evidence="8" id="KW-0539">Nucleus</keyword>
<comment type="caution">
    <text evidence="12">The sequence shown here is derived from an EMBL/GenBank/DDBJ whole genome shotgun (WGS) entry which is preliminary data.</text>
</comment>
<sequence>MAPGRRVVWRSGGGVANGVRFRGVRKRPWGKYSAEIREPIAKGRRWLGTFKTAVEAARAYDDAARKYHGPKAKLNFPVVELNVNGGGTVQKSGCYRSLSQSSTVESSNRDSVVAVAAAAAEAVESCPLELTLAPPRSFPIEKYYRHHHQRRLSSAPSLVHPMRSHIPSPPQHRLPLAPYHGQNRRQSRTPVPKTGPLGLRLSNEARQEIVEIYLELIRTGAAKWPHEPLNEGLDLDLNLPPPEDV</sequence>
<keyword evidence="2" id="KW-0611">Plant defense</keyword>
<evidence type="ECO:0000259" key="11">
    <source>
        <dbReference type="PROSITE" id="PS51032"/>
    </source>
</evidence>
<dbReference type="Gene3D" id="3.30.730.10">
    <property type="entry name" value="AP2/ERF domain"/>
    <property type="match status" value="1"/>
</dbReference>
<dbReference type="GO" id="GO:0005634">
    <property type="term" value="C:nucleus"/>
    <property type="evidence" value="ECO:0007669"/>
    <property type="project" value="UniProtKB-SubCell"/>
</dbReference>
<evidence type="ECO:0000313" key="12">
    <source>
        <dbReference type="EMBL" id="KAL2484063.1"/>
    </source>
</evidence>
<evidence type="ECO:0000256" key="5">
    <source>
        <dbReference type="ARBA" id="ARBA00023125"/>
    </source>
</evidence>
<dbReference type="Pfam" id="PF00847">
    <property type="entry name" value="AP2"/>
    <property type="match status" value="1"/>
</dbReference>
<dbReference type="AlphaFoldDB" id="A0ABD1R6Q3"/>
<comment type="similarity">
    <text evidence="9">Belongs to the AP2/ERF transcription factor family. ERF subfamily.</text>
</comment>
<name>A0ABD1R6Q3_9LAMI</name>
<dbReference type="CDD" id="cd00018">
    <property type="entry name" value="AP2"/>
    <property type="match status" value="1"/>
</dbReference>
<dbReference type="FunFam" id="3.30.730.10:FF:000001">
    <property type="entry name" value="Ethylene-responsive transcription factor 2"/>
    <property type="match status" value="1"/>
</dbReference>
<protein>
    <submittedName>
        <fullName evidence="12">Ethylene-responsive transcription factor ERF</fullName>
    </submittedName>
</protein>
<evidence type="ECO:0000256" key="8">
    <source>
        <dbReference type="ARBA" id="ARBA00023242"/>
    </source>
</evidence>
<keyword evidence="4" id="KW-0346">Stress response</keyword>
<dbReference type="Proteomes" id="UP001604277">
    <property type="component" value="Unassembled WGS sequence"/>
</dbReference>
<feature type="region of interest" description="Disordered" evidence="10">
    <location>
        <begin position="177"/>
        <end position="199"/>
    </location>
</feature>
<evidence type="ECO:0000256" key="10">
    <source>
        <dbReference type="SAM" id="MobiDB-lite"/>
    </source>
</evidence>
<dbReference type="PANTHER" id="PTHR31241">
    <property type="entry name" value="DEHYDRATION-RESPONSIVE ELEMENT-BINDING PROTEIN 2C"/>
    <property type="match status" value="1"/>
</dbReference>
<dbReference type="EMBL" id="JBFOLJ010000013">
    <property type="protein sequence ID" value="KAL2484063.1"/>
    <property type="molecule type" value="Genomic_DNA"/>
</dbReference>
<gene>
    <name evidence="12" type="ORF">Fot_45507</name>
</gene>
<dbReference type="PANTHER" id="PTHR31241:SF62">
    <property type="entry name" value="DEHYDRATION-RESPONSIVE ELEMENT-BINDING PROTEIN 2D"/>
    <property type="match status" value="1"/>
</dbReference>